<dbReference type="EMBL" id="LXQA010269593">
    <property type="protein sequence ID" value="MCI39622.1"/>
    <property type="molecule type" value="Genomic_DNA"/>
</dbReference>
<protein>
    <submittedName>
        <fullName evidence="2">Uncharacterized protein</fullName>
    </submittedName>
</protein>
<feature type="compositionally biased region" description="Basic and acidic residues" evidence="1">
    <location>
        <begin position="28"/>
        <end position="41"/>
    </location>
</feature>
<comment type="caution">
    <text evidence="2">The sequence shown here is derived from an EMBL/GenBank/DDBJ whole genome shotgun (WGS) entry which is preliminary data.</text>
</comment>
<dbReference type="Proteomes" id="UP000265520">
    <property type="component" value="Unassembled WGS sequence"/>
</dbReference>
<evidence type="ECO:0000313" key="2">
    <source>
        <dbReference type="EMBL" id="MCI39622.1"/>
    </source>
</evidence>
<reference evidence="2 3" key="1">
    <citation type="journal article" date="2018" name="Front. Plant Sci.">
        <title>Red Clover (Trifolium pratense) and Zigzag Clover (T. medium) - A Picture of Genomic Similarities and Differences.</title>
        <authorList>
            <person name="Dluhosova J."/>
            <person name="Istvanek J."/>
            <person name="Nedelnik J."/>
            <person name="Repkova J."/>
        </authorList>
    </citation>
    <scope>NUCLEOTIDE SEQUENCE [LARGE SCALE GENOMIC DNA]</scope>
    <source>
        <strain evidence="3">cv. 10/8</strain>
        <tissue evidence="2">Leaf</tissue>
    </source>
</reference>
<feature type="non-terminal residue" evidence="2">
    <location>
        <position position="51"/>
    </location>
</feature>
<evidence type="ECO:0000256" key="1">
    <source>
        <dbReference type="SAM" id="MobiDB-lite"/>
    </source>
</evidence>
<feature type="region of interest" description="Disordered" evidence="1">
    <location>
        <begin position="1"/>
        <end position="51"/>
    </location>
</feature>
<proteinExistence type="predicted"/>
<name>A0A392RTU3_9FABA</name>
<organism evidence="2 3">
    <name type="scientific">Trifolium medium</name>
    <dbReference type="NCBI Taxonomy" id="97028"/>
    <lineage>
        <taxon>Eukaryota</taxon>
        <taxon>Viridiplantae</taxon>
        <taxon>Streptophyta</taxon>
        <taxon>Embryophyta</taxon>
        <taxon>Tracheophyta</taxon>
        <taxon>Spermatophyta</taxon>
        <taxon>Magnoliopsida</taxon>
        <taxon>eudicotyledons</taxon>
        <taxon>Gunneridae</taxon>
        <taxon>Pentapetalae</taxon>
        <taxon>rosids</taxon>
        <taxon>fabids</taxon>
        <taxon>Fabales</taxon>
        <taxon>Fabaceae</taxon>
        <taxon>Papilionoideae</taxon>
        <taxon>50 kb inversion clade</taxon>
        <taxon>NPAAA clade</taxon>
        <taxon>Hologalegina</taxon>
        <taxon>IRL clade</taxon>
        <taxon>Trifolieae</taxon>
        <taxon>Trifolium</taxon>
    </lineage>
</organism>
<evidence type="ECO:0000313" key="3">
    <source>
        <dbReference type="Proteomes" id="UP000265520"/>
    </source>
</evidence>
<sequence>MRSREGEGDEAESSDGGGKRWSRRRRVSERPGERDHGERLKTRVFSDLMRK</sequence>
<dbReference type="AlphaFoldDB" id="A0A392RTU3"/>
<keyword evidence="3" id="KW-1185">Reference proteome</keyword>
<accession>A0A392RTU3</accession>